<dbReference type="eggNOG" id="COG2365">
    <property type="taxonomic scope" value="Bacteria"/>
</dbReference>
<feature type="domain" description="Tyrosine specific protein phosphatases" evidence="1">
    <location>
        <begin position="139"/>
        <end position="221"/>
    </location>
</feature>
<dbReference type="OrthoDB" id="1188001at2"/>
<organism evidence="2 3">
    <name type="scientific">Companilactobacillus versmoldensis DSM 14857 = KCTC 3814</name>
    <dbReference type="NCBI Taxonomy" id="1423815"/>
    <lineage>
        <taxon>Bacteria</taxon>
        <taxon>Bacillati</taxon>
        <taxon>Bacillota</taxon>
        <taxon>Bacilli</taxon>
        <taxon>Lactobacillales</taxon>
        <taxon>Lactobacillaceae</taxon>
        <taxon>Companilactobacillus</taxon>
    </lineage>
</organism>
<dbReference type="SUPFAM" id="SSF52799">
    <property type="entry name" value="(Phosphotyrosine protein) phosphatases II"/>
    <property type="match status" value="1"/>
</dbReference>
<dbReference type="InterPro" id="IPR029021">
    <property type="entry name" value="Prot-tyrosine_phosphatase-like"/>
</dbReference>
<dbReference type="Pfam" id="PF13350">
    <property type="entry name" value="Y_phosphatase3"/>
    <property type="match status" value="1"/>
</dbReference>
<accession>A0A0R1SKP5</accession>
<dbReference type="Proteomes" id="UP000051647">
    <property type="component" value="Unassembled WGS sequence"/>
</dbReference>
<dbReference type="EMBL" id="AZFA01000008">
    <property type="protein sequence ID" value="KRL67074.1"/>
    <property type="molecule type" value="Genomic_DNA"/>
</dbReference>
<dbReference type="PATRIC" id="fig|1423815.3.peg.2251"/>
<dbReference type="InterPro" id="IPR000387">
    <property type="entry name" value="Tyr_Pase_dom"/>
</dbReference>
<dbReference type="InterPro" id="IPR016130">
    <property type="entry name" value="Tyr_Pase_AS"/>
</dbReference>
<proteinExistence type="predicted"/>
<name>A0A0R1SKP5_9LACO</name>
<dbReference type="Gene3D" id="3.90.190.10">
    <property type="entry name" value="Protein tyrosine phosphatase superfamily"/>
    <property type="match status" value="1"/>
</dbReference>
<gene>
    <name evidence="2" type="ORF">FC27_GL002195</name>
</gene>
<dbReference type="RefSeq" id="WP_010625187.1">
    <property type="nucleotide sequence ID" value="NZ_AZFA01000008.1"/>
</dbReference>
<dbReference type="InterPro" id="IPR026893">
    <property type="entry name" value="Tyr/Ser_Pase_IphP-type"/>
</dbReference>
<comment type="caution">
    <text evidence="2">The sequence shown here is derived from an EMBL/GenBank/DDBJ whole genome shotgun (WGS) entry which is preliminary data.</text>
</comment>
<protein>
    <submittedName>
        <fullName evidence="2">Serine tyrosine protein phosphatase</fullName>
    </submittedName>
</protein>
<dbReference type="AlphaFoldDB" id="A0A0R1SKP5"/>
<dbReference type="PROSITE" id="PS50056">
    <property type="entry name" value="TYR_PHOSPHATASE_2"/>
    <property type="match status" value="1"/>
</dbReference>
<dbReference type="PROSITE" id="PS00383">
    <property type="entry name" value="TYR_PHOSPHATASE_1"/>
    <property type="match status" value="1"/>
</dbReference>
<dbReference type="GO" id="GO:0004721">
    <property type="term" value="F:phosphoprotein phosphatase activity"/>
    <property type="evidence" value="ECO:0007669"/>
    <property type="project" value="InterPro"/>
</dbReference>
<sequence>MDRATESARRILDLEAGFNFRELGGYTTAAGESVKYHKIIRSAGLGDLTKNDTAYLGNYGVKKDIDFRSSDEIAKKPDHIPDGAKYISLPVFTEDQTEASKIEDRVVPEIDFDPRDGYNHMLDVYRNMVTEDTARQAYRNFFDELLGNDGEKDVLLFHCTAGKDRTGMGAVFFLYTLGVPLPTIKEDYLLTNQASHVYVANVLKQVEAKDPSLVQSIKALLTVNEDYINVALKAIKETAGSLDNYIKTTLQVDAQQINDLKKIYLTK</sequence>
<evidence type="ECO:0000259" key="1">
    <source>
        <dbReference type="PROSITE" id="PS50056"/>
    </source>
</evidence>
<dbReference type="STRING" id="1423815.FC27_GL002195"/>
<reference evidence="2 3" key="1">
    <citation type="journal article" date="2015" name="Genome Announc.">
        <title>Expanding the biotechnology potential of lactobacilli through comparative genomics of 213 strains and associated genera.</title>
        <authorList>
            <person name="Sun Z."/>
            <person name="Harris H.M."/>
            <person name="McCann A."/>
            <person name="Guo C."/>
            <person name="Argimon S."/>
            <person name="Zhang W."/>
            <person name="Yang X."/>
            <person name="Jeffery I.B."/>
            <person name="Cooney J.C."/>
            <person name="Kagawa T.F."/>
            <person name="Liu W."/>
            <person name="Song Y."/>
            <person name="Salvetti E."/>
            <person name="Wrobel A."/>
            <person name="Rasinkangas P."/>
            <person name="Parkhill J."/>
            <person name="Rea M.C."/>
            <person name="O'Sullivan O."/>
            <person name="Ritari J."/>
            <person name="Douillard F.P."/>
            <person name="Paul Ross R."/>
            <person name="Yang R."/>
            <person name="Briner A.E."/>
            <person name="Felis G.E."/>
            <person name="de Vos W.M."/>
            <person name="Barrangou R."/>
            <person name="Klaenhammer T.R."/>
            <person name="Caufield P.W."/>
            <person name="Cui Y."/>
            <person name="Zhang H."/>
            <person name="O'Toole P.W."/>
        </authorList>
    </citation>
    <scope>NUCLEOTIDE SEQUENCE [LARGE SCALE GENOMIC DNA]</scope>
    <source>
        <strain evidence="2 3">DSM 14857</strain>
    </source>
</reference>
<evidence type="ECO:0000313" key="3">
    <source>
        <dbReference type="Proteomes" id="UP000051647"/>
    </source>
</evidence>
<evidence type="ECO:0000313" key="2">
    <source>
        <dbReference type="EMBL" id="KRL67074.1"/>
    </source>
</evidence>
<keyword evidence="3" id="KW-1185">Reference proteome</keyword>